<dbReference type="PANTHER" id="PTHR43798:SF33">
    <property type="entry name" value="HYDROLASE, PUTATIVE (AFU_ORTHOLOGUE AFUA_2G14860)-RELATED"/>
    <property type="match status" value="1"/>
</dbReference>
<dbReference type="SUPFAM" id="SSF53474">
    <property type="entry name" value="alpha/beta-Hydrolases"/>
    <property type="match status" value="1"/>
</dbReference>
<dbReference type="InterPro" id="IPR000073">
    <property type="entry name" value="AB_hydrolase_1"/>
</dbReference>
<evidence type="ECO:0000259" key="1">
    <source>
        <dbReference type="Pfam" id="PF12697"/>
    </source>
</evidence>
<dbReference type="PANTHER" id="PTHR43798">
    <property type="entry name" value="MONOACYLGLYCEROL LIPASE"/>
    <property type="match status" value="1"/>
</dbReference>
<keyword evidence="2" id="KW-0378">Hydrolase</keyword>
<protein>
    <submittedName>
        <fullName evidence="2">Alpha/beta fold hydrolase</fullName>
    </submittedName>
</protein>
<dbReference type="Proteomes" id="UP001589810">
    <property type="component" value="Unassembled WGS sequence"/>
</dbReference>
<dbReference type="RefSeq" id="WP_273941858.1">
    <property type="nucleotide sequence ID" value="NZ_CP097263.1"/>
</dbReference>
<proteinExistence type="predicted"/>
<accession>A0ABV6N856</accession>
<dbReference type="GO" id="GO:0016787">
    <property type="term" value="F:hydrolase activity"/>
    <property type="evidence" value="ECO:0007669"/>
    <property type="project" value="UniProtKB-KW"/>
</dbReference>
<name>A0ABV6N856_9PSEU</name>
<keyword evidence="3" id="KW-1185">Reference proteome</keyword>
<feature type="domain" description="AB hydrolase-1" evidence="1">
    <location>
        <begin position="6"/>
        <end position="205"/>
    </location>
</feature>
<evidence type="ECO:0000313" key="2">
    <source>
        <dbReference type="EMBL" id="MFC0548728.1"/>
    </source>
</evidence>
<organism evidence="2 3">
    <name type="scientific">Kutzneria chonburiensis</name>
    <dbReference type="NCBI Taxonomy" id="1483604"/>
    <lineage>
        <taxon>Bacteria</taxon>
        <taxon>Bacillati</taxon>
        <taxon>Actinomycetota</taxon>
        <taxon>Actinomycetes</taxon>
        <taxon>Pseudonocardiales</taxon>
        <taxon>Pseudonocardiaceae</taxon>
        <taxon>Kutzneria</taxon>
    </lineage>
</organism>
<dbReference type="EMBL" id="JBHLUD010000019">
    <property type="protein sequence ID" value="MFC0548728.1"/>
    <property type="molecule type" value="Genomic_DNA"/>
</dbReference>
<dbReference type="InterPro" id="IPR050266">
    <property type="entry name" value="AB_hydrolase_sf"/>
</dbReference>
<comment type="caution">
    <text evidence="2">The sequence shown here is derived from an EMBL/GenBank/DDBJ whole genome shotgun (WGS) entry which is preliminary data.</text>
</comment>
<dbReference type="Gene3D" id="3.40.50.1820">
    <property type="entry name" value="alpha/beta hydrolase"/>
    <property type="match status" value="2"/>
</dbReference>
<dbReference type="Pfam" id="PF12697">
    <property type="entry name" value="Abhydrolase_6"/>
    <property type="match status" value="1"/>
</dbReference>
<evidence type="ECO:0000313" key="3">
    <source>
        <dbReference type="Proteomes" id="UP001589810"/>
    </source>
</evidence>
<reference evidence="2 3" key="1">
    <citation type="submission" date="2024-09" db="EMBL/GenBank/DDBJ databases">
        <authorList>
            <person name="Sun Q."/>
            <person name="Mori K."/>
        </authorList>
    </citation>
    <scope>NUCLEOTIDE SEQUENCE [LARGE SCALE GENOMIC DNA]</scope>
    <source>
        <strain evidence="2 3">TBRC 1432</strain>
    </source>
</reference>
<sequence>MTTSLLALHGGPGRRPVQPVVDRFADTYDVLAPTHAGWDGTVRPDWYEGVDDLAIEYLDRLEDEDRTDVALVAGSFGGWIAAEMAVRDRGRRISRLVLIDVIGPQIPGHPVAMPNVDDARLPDELLANFATLFHYTARHPQGDPRLPHRVERVAVPTLFIWGAEDQVAGPGYGHAYAARFPKAEFVLLPGVGHAPLLEAPERTLDLVADFLRA</sequence>
<dbReference type="InterPro" id="IPR029058">
    <property type="entry name" value="AB_hydrolase_fold"/>
</dbReference>
<gene>
    <name evidence="2" type="ORF">ACFFH7_44975</name>
</gene>